<accession>A0A8S3ZHY1</accession>
<dbReference type="Pfam" id="PF07522">
    <property type="entry name" value="DRMBL"/>
    <property type="match status" value="1"/>
</dbReference>
<reference evidence="15" key="1">
    <citation type="submission" date="2021-04" db="EMBL/GenBank/DDBJ databases">
        <authorList>
            <consortium name="Molecular Ecology Group"/>
        </authorList>
    </citation>
    <scope>NUCLEOTIDE SEQUENCE</scope>
</reference>
<evidence type="ECO:0000256" key="8">
    <source>
        <dbReference type="ARBA" id="ARBA00023172"/>
    </source>
</evidence>
<evidence type="ECO:0000256" key="5">
    <source>
        <dbReference type="ARBA" id="ARBA00022763"/>
    </source>
</evidence>
<proteinExistence type="inferred from homology"/>
<dbReference type="Gene3D" id="3.60.15.10">
    <property type="entry name" value="Ribonuclease Z/Hydroxyacylglutathione hydrolase-like"/>
    <property type="match status" value="1"/>
</dbReference>
<evidence type="ECO:0000256" key="6">
    <source>
        <dbReference type="ARBA" id="ARBA00022801"/>
    </source>
</evidence>
<keyword evidence="5" id="KW-0227">DNA damage</keyword>
<name>A0A8S3ZHY1_9EUPU</name>
<evidence type="ECO:0000256" key="11">
    <source>
        <dbReference type="ARBA" id="ARBA00039759"/>
    </source>
</evidence>
<dbReference type="GO" id="GO:0000723">
    <property type="term" value="P:telomere maintenance"/>
    <property type="evidence" value="ECO:0007669"/>
    <property type="project" value="TreeGrafter"/>
</dbReference>
<dbReference type="PANTHER" id="PTHR23240">
    <property type="entry name" value="DNA CROSS-LINK REPAIR PROTEIN PSO2/SNM1-RELATED"/>
    <property type="match status" value="1"/>
</dbReference>
<dbReference type="SUPFAM" id="SSF56281">
    <property type="entry name" value="Metallo-hydrolase/oxidoreductase"/>
    <property type="match status" value="1"/>
</dbReference>
<dbReference type="GO" id="GO:0005634">
    <property type="term" value="C:nucleus"/>
    <property type="evidence" value="ECO:0007669"/>
    <property type="project" value="UniProtKB-SubCell"/>
</dbReference>
<keyword evidence="6" id="KW-0378">Hydrolase</keyword>
<dbReference type="AlphaFoldDB" id="A0A8S3ZHY1"/>
<dbReference type="Proteomes" id="UP000678393">
    <property type="component" value="Unassembled WGS sequence"/>
</dbReference>
<evidence type="ECO:0000256" key="12">
    <source>
        <dbReference type="ARBA" id="ARBA00042677"/>
    </source>
</evidence>
<dbReference type="GO" id="GO:0036297">
    <property type="term" value="P:interstrand cross-link repair"/>
    <property type="evidence" value="ECO:0007669"/>
    <property type="project" value="TreeGrafter"/>
</dbReference>
<keyword evidence="9" id="KW-0234">DNA repair</keyword>
<dbReference type="PANTHER" id="PTHR23240:SF8">
    <property type="entry name" value="PROTEIN ARTEMIS"/>
    <property type="match status" value="1"/>
</dbReference>
<keyword evidence="16" id="KW-1185">Reference proteome</keyword>
<dbReference type="EMBL" id="CAJHNH020002446">
    <property type="protein sequence ID" value="CAG5126732.1"/>
    <property type="molecule type" value="Genomic_DNA"/>
</dbReference>
<keyword evidence="7" id="KW-0269">Exonuclease</keyword>
<evidence type="ECO:0000259" key="14">
    <source>
        <dbReference type="Pfam" id="PF07522"/>
    </source>
</evidence>
<dbReference type="Gene3D" id="3.40.50.12650">
    <property type="match status" value="1"/>
</dbReference>
<evidence type="ECO:0000313" key="15">
    <source>
        <dbReference type="EMBL" id="CAG5126732.1"/>
    </source>
</evidence>
<evidence type="ECO:0000256" key="7">
    <source>
        <dbReference type="ARBA" id="ARBA00022839"/>
    </source>
</evidence>
<dbReference type="GO" id="GO:0004519">
    <property type="term" value="F:endonuclease activity"/>
    <property type="evidence" value="ECO:0007669"/>
    <property type="project" value="UniProtKB-KW"/>
</dbReference>
<dbReference type="GO" id="GO:0006310">
    <property type="term" value="P:DNA recombination"/>
    <property type="evidence" value="ECO:0007669"/>
    <property type="project" value="UniProtKB-KW"/>
</dbReference>
<gene>
    <name evidence="15" type="ORF">CUNI_LOCUS12290</name>
</gene>
<comment type="caution">
    <text evidence="15">The sequence shown here is derived from an EMBL/GenBank/DDBJ whole genome shotgun (WGS) entry which is preliminary data.</text>
</comment>
<keyword evidence="8" id="KW-0233">DNA recombination</keyword>
<organism evidence="15 16">
    <name type="scientific">Candidula unifasciata</name>
    <dbReference type="NCBI Taxonomy" id="100452"/>
    <lineage>
        <taxon>Eukaryota</taxon>
        <taxon>Metazoa</taxon>
        <taxon>Spiralia</taxon>
        <taxon>Lophotrochozoa</taxon>
        <taxon>Mollusca</taxon>
        <taxon>Gastropoda</taxon>
        <taxon>Heterobranchia</taxon>
        <taxon>Euthyneura</taxon>
        <taxon>Panpulmonata</taxon>
        <taxon>Eupulmonata</taxon>
        <taxon>Stylommatophora</taxon>
        <taxon>Helicina</taxon>
        <taxon>Helicoidea</taxon>
        <taxon>Geomitridae</taxon>
        <taxon>Candidula</taxon>
    </lineage>
</organism>
<comment type="similarity">
    <text evidence="2">Belongs to the DNA repair metallo-beta-lactamase (DRMBL) family.</text>
</comment>
<dbReference type="GO" id="GO:0003684">
    <property type="term" value="F:damaged DNA binding"/>
    <property type="evidence" value="ECO:0007669"/>
    <property type="project" value="TreeGrafter"/>
</dbReference>
<keyword evidence="10" id="KW-0539">Nucleus</keyword>
<feature type="region of interest" description="Disordered" evidence="13">
    <location>
        <begin position="660"/>
        <end position="743"/>
    </location>
</feature>
<evidence type="ECO:0000256" key="9">
    <source>
        <dbReference type="ARBA" id="ARBA00023204"/>
    </source>
</evidence>
<dbReference type="GO" id="GO:0006303">
    <property type="term" value="P:double-strand break repair via nonhomologous end joining"/>
    <property type="evidence" value="ECO:0007669"/>
    <property type="project" value="TreeGrafter"/>
</dbReference>
<feature type="domain" description="DNA repair metallo-beta-lactamase" evidence="14">
    <location>
        <begin position="243"/>
        <end position="342"/>
    </location>
</feature>
<protein>
    <recommendedName>
        <fullName evidence="11">Protein artemis</fullName>
    </recommendedName>
    <alternativeName>
        <fullName evidence="12">DNA cross-link repair 1C protein</fullName>
    </alternativeName>
</protein>
<dbReference type="OrthoDB" id="262529at2759"/>
<comment type="subcellular location">
    <subcellularLocation>
        <location evidence="1">Nucleus</location>
    </subcellularLocation>
</comment>
<evidence type="ECO:0000256" key="2">
    <source>
        <dbReference type="ARBA" id="ARBA00010304"/>
    </source>
</evidence>
<keyword evidence="3" id="KW-0540">Nuclease</keyword>
<dbReference type="InterPro" id="IPR036866">
    <property type="entry name" value="RibonucZ/Hydroxyglut_hydro"/>
</dbReference>
<evidence type="ECO:0000256" key="3">
    <source>
        <dbReference type="ARBA" id="ARBA00022722"/>
    </source>
</evidence>
<dbReference type="InterPro" id="IPR011084">
    <property type="entry name" value="DRMBL"/>
</dbReference>
<keyword evidence="4" id="KW-0255">Endonuclease</keyword>
<evidence type="ECO:0000256" key="1">
    <source>
        <dbReference type="ARBA" id="ARBA00004123"/>
    </source>
</evidence>
<evidence type="ECO:0000256" key="10">
    <source>
        <dbReference type="ARBA" id="ARBA00023242"/>
    </source>
</evidence>
<sequence length="1028" mass="113925">MSCFNGQMKEYTRIAIDRFDGKNLRCTAFFLSHCHKDHMAGLNSSSFAESLHTRNGIFLYCSEITRLLLLAEEEYRYLQKYIRVLKVGVPHPVSIPGTSTSETEYYVNVILISAGHCPGSVMFLFEGHEGRCLYTGDFRWEINHVAGVAAFKEENRLKQIKSIYVDTTFCIPEAFHIPSRSECIDAAATLIADWLQRSTLNVVYMSCPARFGYEHLLMKLSAKLNIKIHVPEWKTWIYDQIPKLQNVFTSDPTETRLHACSAKGSLPCRRSSDSEPVSILNLRPSAMWFTSDQSTAKDLVVPPAYPTGLYRMCYSLHSSYSEIRDLVSFLQPENVFPNVQPKDDDSMEIVQARLHSFQKRIHSARDHTSVELKPFQPLGTLRKIVPVHTSMQKPQNKPESLDDLVFSSQEADSKKALPRNILARSPQLSSSSSGAAAGRLEESKNMSLAAFEGSSYVWSSLAYSSDSSYRGLAVSEEELSSSDSDDRCRKAVQHMSKDGSENNDDDCYTSKNFPNYECEVIPIGDHSASATHEADIDAADSSQCAGSQSTQMSLIRQQKLRKASAIDGADECELSFGSHNKQENNAQERAVTNIPRSSGESISVRPSSYNEVDGIAKNNSAVVDSAGNSFKDDGDVVYSSQVTSIKELNQNCVPAAAVDHMSATSDQREEDCGASVDHLSATSDQREEDCGASVDHLSATSDQREEDCGASVDHLSATSDQREEDCGAATTENISDDDTSQNPEVVSVLSSSDDSLNTLEHESQTLWSVSYSLDNFVQNDCNSGEVTGKEISLSNLIPSIHARKESTPTGLVEHGATEMAAASEDRAYMGGTDVLGCQYRQEVTSNTYAEKENSSRKQIKETTAHTTARQLSPSCNQENMQITVNGNSRQLNRYPALKRKHVSDSIIKERGVEDIKRVTCLTKDDSATEIKNTCNFISQRATDLECSFSRLKKSTDDCKVIHSVSKVETAHPVTFKCRKGYVRNSNDCHHPSARESVHSIEIDEKSDWIDLTMEIPEDVIDLTIDDSV</sequence>
<evidence type="ECO:0000313" key="16">
    <source>
        <dbReference type="Proteomes" id="UP000678393"/>
    </source>
</evidence>
<dbReference type="GO" id="GO:0035312">
    <property type="term" value="F:5'-3' DNA exonuclease activity"/>
    <property type="evidence" value="ECO:0007669"/>
    <property type="project" value="TreeGrafter"/>
</dbReference>
<evidence type="ECO:0000256" key="13">
    <source>
        <dbReference type="SAM" id="MobiDB-lite"/>
    </source>
</evidence>
<evidence type="ECO:0000256" key="4">
    <source>
        <dbReference type="ARBA" id="ARBA00022759"/>
    </source>
</evidence>